<gene>
    <name evidence="2" type="ORF">GTHE00462_LOCUS14726</name>
</gene>
<evidence type="ECO:0000313" key="2">
    <source>
        <dbReference type="EMBL" id="CAE2298648.1"/>
    </source>
</evidence>
<protein>
    <submittedName>
        <fullName evidence="2">Uncharacterized protein</fullName>
    </submittedName>
</protein>
<proteinExistence type="predicted"/>
<feature type="chain" id="PRO_5030806445" evidence="1">
    <location>
        <begin position="24"/>
        <end position="406"/>
    </location>
</feature>
<accession>A0A7S4KLE3</accession>
<dbReference type="AlphaFoldDB" id="A0A7S4KLE3"/>
<name>A0A7S4KLE3_GUITH</name>
<feature type="signal peptide" evidence="1">
    <location>
        <begin position="1"/>
        <end position="23"/>
    </location>
</feature>
<keyword evidence="1" id="KW-0732">Signal</keyword>
<organism evidence="2">
    <name type="scientific">Guillardia theta</name>
    <name type="common">Cryptophyte</name>
    <name type="synonym">Cryptomonas phi</name>
    <dbReference type="NCBI Taxonomy" id="55529"/>
    <lineage>
        <taxon>Eukaryota</taxon>
        <taxon>Cryptophyceae</taxon>
        <taxon>Pyrenomonadales</taxon>
        <taxon>Geminigeraceae</taxon>
        <taxon>Guillardia</taxon>
    </lineage>
</organism>
<reference evidence="2" key="1">
    <citation type="submission" date="2021-01" db="EMBL/GenBank/DDBJ databases">
        <authorList>
            <person name="Corre E."/>
            <person name="Pelletier E."/>
            <person name="Niang G."/>
            <person name="Scheremetjew M."/>
            <person name="Finn R."/>
            <person name="Kale V."/>
            <person name="Holt S."/>
            <person name="Cochrane G."/>
            <person name="Meng A."/>
            <person name="Brown T."/>
            <person name="Cohen L."/>
        </authorList>
    </citation>
    <scope>NUCLEOTIDE SEQUENCE</scope>
    <source>
        <strain evidence="2">CCMP 2712</strain>
    </source>
</reference>
<evidence type="ECO:0000256" key="1">
    <source>
        <dbReference type="SAM" id="SignalP"/>
    </source>
</evidence>
<dbReference type="EMBL" id="HBKN01018678">
    <property type="protein sequence ID" value="CAE2298648.1"/>
    <property type="molecule type" value="Transcribed_RNA"/>
</dbReference>
<sequence>MGKIHIEAIWLFSVLFGQQTLQTHHVTPNIERDPRSTQNHPVSLCLRGGSMLYRIRDAEFVACRPDRIHEPSDNKQKLYDVGFLPNGPTKPMARRSASYCDYTRLLHDNQNASIHVKFANSCNAGPVDVSQEKVSQVKLKFCSLPFVKVRTRTKRSMTLLDMNYHKHVSKPSDPLCSDGENQGCQWSDVTASSSAVAVKTPVEDREQTQPSIDLLDNTTSVEQNGCGIRGNFEEEVIVQLDGLQQYSRPKQSWDTKILDDAHEESDVIVECRVSPKVKSQEVETSNIGSFVHSTQIHHFSPEDDWSDFHHHEEEVARMQEEGMETGKVQDPAVKSLHVCHVCRKKISGCTWIMAGNEPHCSIQCASVSAHMAIEDIEAQDGKMEGASVSALFSSVDAEARLSNSFS</sequence>